<sequence>MPSGTDLLVDAPDYLLRMQWLQEEKTLKNKVAYLDPARIHQTEHSFKLTEQVKEQLKAAKTKKRKAEIEEELHKNERHKVSIYIAKVMLKKVDKKYIMAPYGFKFALIAM</sequence>
<organism evidence="2 3">
    <name type="scientific">Panicum miliaceum</name>
    <name type="common">Proso millet</name>
    <name type="synonym">Broomcorn millet</name>
    <dbReference type="NCBI Taxonomy" id="4540"/>
    <lineage>
        <taxon>Eukaryota</taxon>
        <taxon>Viridiplantae</taxon>
        <taxon>Streptophyta</taxon>
        <taxon>Embryophyta</taxon>
        <taxon>Tracheophyta</taxon>
        <taxon>Spermatophyta</taxon>
        <taxon>Magnoliopsida</taxon>
        <taxon>Liliopsida</taxon>
        <taxon>Poales</taxon>
        <taxon>Poaceae</taxon>
        <taxon>PACMAD clade</taxon>
        <taxon>Panicoideae</taxon>
        <taxon>Panicodae</taxon>
        <taxon>Paniceae</taxon>
        <taxon>Panicinae</taxon>
        <taxon>Panicum</taxon>
        <taxon>Panicum sect. Panicum</taxon>
    </lineage>
</organism>
<dbReference type="AlphaFoldDB" id="A0A3L6Q7T8"/>
<dbReference type="STRING" id="4540.A0A3L6Q7T8"/>
<comment type="caution">
    <text evidence="2">The sequence shown here is derived from an EMBL/GenBank/DDBJ whole genome shotgun (WGS) entry which is preliminary data.</text>
</comment>
<gene>
    <name evidence="2" type="ORF">C2845_PM15G04220</name>
</gene>
<dbReference type="Proteomes" id="UP000275267">
    <property type="component" value="Unassembled WGS sequence"/>
</dbReference>
<evidence type="ECO:0000313" key="3">
    <source>
        <dbReference type="Proteomes" id="UP000275267"/>
    </source>
</evidence>
<protein>
    <submittedName>
        <fullName evidence="2">Uncharacterized protein</fullName>
    </submittedName>
</protein>
<evidence type="ECO:0000256" key="1">
    <source>
        <dbReference type="SAM" id="Coils"/>
    </source>
</evidence>
<accession>A0A3L6Q7T8</accession>
<feature type="coiled-coil region" evidence="1">
    <location>
        <begin position="49"/>
        <end position="78"/>
    </location>
</feature>
<proteinExistence type="predicted"/>
<evidence type="ECO:0000313" key="2">
    <source>
        <dbReference type="EMBL" id="RLM74201.1"/>
    </source>
</evidence>
<reference evidence="3" key="1">
    <citation type="journal article" date="2019" name="Nat. Commun.">
        <title>The genome of broomcorn millet.</title>
        <authorList>
            <person name="Zou C."/>
            <person name="Miki D."/>
            <person name="Li D."/>
            <person name="Tang Q."/>
            <person name="Xiao L."/>
            <person name="Rajput S."/>
            <person name="Deng P."/>
            <person name="Jia W."/>
            <person name="Huang R."/>
            <person name="Zhang M."/>
            <person name="Sun Y."/>
            <person name="Hu J."/>
            <person name="Fu X."/>
            <person name="Schnable P.S."/>
            <person name="Li F."/>
            <person name="Zhang H."/>
            <person name="Feng B."/>
            <person name="Zhu X."/>
            <person name="Liu R."/>
            <person name="Schnable J.C."/>
            <person name="Zhu J.-K."/>
            <person name="Zhang H."/>
        </authorList>
    </citation>
    <scope>NUCLEOTIDE SEQUENCE [LARGE SCALE GENOMIC DNA]</scope>
</reference>
<dbReference type="EMBL" id="PQIB02000013">
    <property type="protein sequence ID" value="RLM74201.1"/>
    <property type="molecule type" value="Genomic_DNA"/>
</dbReference>
<keyword evidence="1" id="KW-0175">Coiled coil</keyword>
<keyword evidence="3" id="KW-1185">Reference proteome</keyword>
<name>A0A3L6Q7T8_PANMI</name>